<evidence type="ECO:0000259" key="3">
    <source>
        <dbReference type="Pfam" id="PF11350"/>
    </source>
</evidence>
<keyword evidence="2" id="KW-0472">Membrane</keyword>
<organism evidence="4 5">
    <name type="scientific">Streptomyces spiralis</name>
    <dbReference type="NCBI Taxonomy" id="66376"/>
    <lineage>
        <taxon>Bacteria</taxon>
        <taxon>Bacillati</taxon>
        <taxon>Actinomycetota</taxon>
        <taxon>Actinomycetes</taxon>
        <taxon>Kitasatosporales</taxon>
        <taxon>Streptomycetaceae</taxon>
        <taxon>Streptomyces</taxon>
    </lineage>
</organism>
<gene>
    <name evidence="4" type="ORF">GCM10014715_36700</name>
</gene>
<protein>
    <submittedName>
        <fullName evidence="4">Membrane protein</fullName>
    </submittedName>
</protein>
<reference evidence="4" key="1">
    <citation type="journal article" date="2014" name="Int. J. Syst. Evol. Microbiol.">
        <title>Complete genome sequence of Corynebacterium casei LMG S-19264T (=DSM 44701T), isolated from a smear-ripened cheese.</title>
        <authorList>
            <consortium name="US DOE Joint Genome Institute (JGI-PGF)"/>
            <person name="Walter F."/>
            <person name="Albersmeier A."/>
            <person name="Kalinowski J."/>
            <person name="Ruckert C."/>
        </authorList>
    </citation>
    <scope>NUCLEOTIDE SEQUENCE</scope>
    <source>
        <strain evidence="4">JCM 3302</strain>
    </source>
</reference>
<keyword evidence="5" id="KW-1185">Reference proteome</keyword>
<reference evidence="4" key="2">
    <citation type="submission" date="2020-09" db="EMBL/GenBank/DDBJ databases">
        <authorList>
            <person name="Sun Q."/>
            <person name="Ohkuma M."/>
        </authorList>
    </citation>
    <scope>NUCLEOTIDE SEQUENCE</scope>
    <source>
        <strain evidence="4">JCM 3302</strain>
    </source>
</reference>
<dbReference type="SUPFAM" id="SSF55486">
    <property type="entry name" value="Metalloproteases ('zincins'), catalytic domain"/>
    <property type="match status" value="1"/>
</dbReference>
<dbReference type="AlphaFoldDB" id="A0A918ZYQ8"/>
<dbReference type="InterPro" id="IPR022603">
    <property type="entry name" value="DUF3152"/>
</dbReference>
<proteinExistence type="predicted"/>
<feature type="compositionally biased region" description="Basic residues" evidence="1">
    <location>
        <begin position="18"/>
        <end position="33"/>
    </location>
</feature>
<evidence type="ECO:0000256" key="2">
    <source>
        <dbReference type="SAM" id="Phobius"/>
    </source>
</evidence>
<evidence type="ECO:0000256" key="1">
    <source>
        <dbReference type="SAM" id="MobiDB-lite"/>
    </source>
</evidence>
<keyword evidence="2" id="KW-1133">Transmembrane helix</keyword>
<dbReference type="Proteomes" id="UP000641386">
    <property type="component" value="Unassembled WGS sequence"/>
</dbReference>
<feature type="region of interest" description="Disordered" evidence="1">
    <location>
        <begin position="60"/>
        <end position="115"/>
    </location>
</feature>
<feature type="transmembrane region" description="Helical" evidence="2">
    <location>
        <begin position="38"/>
        <end position="56"/>
    </location>
</feature>
<feature type="compositionally biased region" description="Polar residues" evidence="1">
    <location>
        <begin position="1"/>
        <end position="12"/>
    </location>
</feature>
<dbReference type="EMBL" id="BNBC01000016">
    <property type="protein sequence ID" value="GHE78196.1"/>
    <property type="molecule type" value="Genomic_DNA"/>
</dbReference>
<dbReference type="RefSeq" id="WP_189901554.1">
    <property type="nucleotide sequence ID" value="NZ_BNBC01000016.1"/>
</dbReference>
<feature type="region of interest" description="Disordered" evidence="1">
    <location>
        <begin position="1"/>
        <end position="33"/>
    </location>
</feature>
<sequence>MPGTTLPSSGVPGSTGARGRRTARRAARRRAHRRRRGYVLFALATACTLGVAALNAGGRGGDGPQAGAAATKGQEPTPSPRRTEGRSTPTQEESGSPETGNVSPKPSGTPKVLQHGNGQFETAQASGKVYGKGTRVRRYMVKVEQGTGIAADEAAREIERILADERGWTADGRDAFQLVSRQPYDFLIDIVSPDTTDRICAEGGLDTHGEVNCDVGPKVVVNLKRWLTGSPEFTGPVSEYRALIINHEVGHRIGHGHETCPGPGRPAPAMMQQIYGLKGCKPNAWPYDSEGHYLGGPQVP</sequence>
<accession>A0A918ZYQ8</accession>
<feature type="compositionally biased region" description="Polar residues" evidence="1">
    <location>
        <begin position="86"/>
        <end position="106"/>
    </location>
</feature>
<comment type="caution">
    <text evidence="4">The sequence shown here is derived from an EMBL/GenBank/DDBJ whole genome shotgun (WGS) entry which is preliminary data.</text>
</comment>
<evidence type="ECO:0000313" key="5">
    <source>
        <dbReference type="Proteomes" id="UP000641386"/>
    </source>
</evidence>
<dbReference type="Pfam" id="PF11350">
    <property type="entry name" value="DUF3152"/>
    <property type="match status" value="1"/>
</dbReference>
<feature type="domain" description="DUF3152" evidence="3">
    <location>
        <begin position="111"/>
        <end position="277"/>
    </location>
</feature>
<evidence type="ECO:0000313" key="4">
    <source>
        <dbReference type="EMBL" id="GHE78196.1"/>
    </source>
</evidence>
<name>A0A918ZYQ8_9ACTN</name>
<keyword evidence="2" id="KW-0812">Transmembrane</keyword>